<gene>
    <name evidence="1" type="ORF">I6H42_08680</name>
</gene>
<sequence length="398" mass="42805">MTDTEAIDTRIYGDPENIRAVAAQIYEVYEYIEGLSGQFRDKLRVNTYSWSGEAASRYDDATVNMGARVSEFEQRFYSAYEVLRAYAQQLDYHYRDMETIREKAKIAGLNIVNKYDILPPAPIPEPTVEKCYAEPSANEQPSIGVPMGSADGKFSLQHQHEVFNKLVSRVQDVRDDLEQWVVTNLRAVQEECAVLVFAREVTKGALEYLHDPWQQLPDVATTSWNVLTDAYASRIEALALSARTEQTSGSKQLSAAITEASLSSLASANDETLGKMRGIGRSLSRAGTAFGAATLGYEVIKSDKPVQKAVTGSAGLVVGAAVGGFVGNAVTGALAGTALVPGLGTAAGGAAGAGAGLAASLATEHGLNAIYEEVPLEYRERAEAVVAHLPYYMFGAAW</sequence>
<dbReference type="Proteomes" id="UP000595220">
    <property type="component" value="Chromosome"/>
</dbReference>
<accession>A0AAQ0BVW3</accession>
<keyword evidence="2" id="KW-1185">Reference proteome</keyword>
<dbReference type="RefSeq" id="WP_131800074.1">
    <property type="nucleotide sequence ID" value="NZ_CP066065.1"/>
</dbReference>
<dbReference type="EMBL" id="CP066065">
    <property type="protein sequence ID" value="QQC43824.1"/>
    <property type="molecule type" value="Genomic_DNA"/>
</dbReference>
<name>A0AAQ0BVW3_9ACTO</name>
<dbReference type="AlphaFoldDB" id="A0AAQ0BVW3"/>
<evidence type="ECO:0000313" key="2">
    <source>
        <dbReference type="Proteomes" id="UP000595220"/>
    </source>
</evidence>
<protein>
    <recommendedName>
        <fullName evidence="3">WXG100 family type VII secretion target</fullName>
    </recommendedName>
</protein>
<dbReference type="InterPro" id="IPR036689">
    <property type="entry name" value="ESAT-6-like_sf"/>
</dbReference>
<evidence type="ECO:0000313" key="1">
    <source>
        <dbReference type="EMBL" id="QQC43824.1"/>
    </source>
</evidence>
<dbReference type="SUPFAM" id="SSF140453">
    <property type="entry name" value="EsxAB dimer-like"/>
    <property type="match status" value="1"/>
</dbReference>
<evidence type="ECO:0008006" key="3">
    <source>
        <dbReference type="Google" id="ProtNLM"/>
    </source>
</evidence>
<proteinExistence type="predicted"/>
<organism evidence="1 2">
    <name type="scientific">Schaalia meyeri</name>
    <dbReference type="NCBI Taxonomy" id="52773"/>
    <lineage>
        <taxon>Bacteria</taxon>
        <taxon>Bacillati</taxon>
        <taxon>Actinomycetota</taxon>
        <taxon>Actinomycetes</taxon>
        <taxon>Actinomycetales</taxon>
        <taxon>Actinomycetaceae</taxon>
        <taxon>Schaalia</taxon>
    </lineage>
</organism>
<reference evidence="1 2" key="1">
    <citation type="submission" date="2020-12" db="EMBL/GenBank/DDBJ databases">
        <title>FDA dAtabase for Regulatory Grade micrObial Sequences (FDA-ARGOS): Supporting development and validation of Infectious Disease Dx tests.</title>
        <authorList>
            <person name="Sproer C."/>
            <person name="Gronow S."/>
            <person name="Severitt S."/>
            <person name="Schroder I."/>
            <person name="Tallon L."/>
            <person name="Sadzewicz L."/>
            <person name="Zhao X."/>
            <person name="Boylan J."/>
            <person name="Ott S."/>
            <person name="Bowen H."/>
            <person name="Vavikolanu K."/>
            <person name="Mehta A."/>
            <person name="Aluvathingal J."/>
            <person name="Nadendla S."/>
            <person name="Lowell S."/>
            <person name="Myers T."/>
            <person name="Yan Y."/>
            <person name="Sichtig H."/>
        </authorList>
    </citation>
    <scope>NUCLEOTIDE SEQUENCE [LARGE SCALE GENOMIC DNA]</scope>
    <source>
        <strain evidence="1 2">FDAARGOS_985</strain>
    </source>
</reference>